<name>A0AAD8XQC9_GLOAC</name>
<protein>
    <submittedName>
        <fullName evidence="2">Uncharacterized protein</fullName>
    </submittedName>
</protein>
<comment type="caution">
    <text evidence="2">The sequence shown here is derived from an EMBL/GenBank/DDBJ whole genome shotgun (WGS) entry which is preliminary data.</text>
</comment>
<keyword evidence="1" id="KW-0812">Transmembrane</keyword>
<accession>A0AAD8XQC9</accession>
<feature type="transmembrane region" description="Helical" evidence="1">
    <location>
        <begin position="26"/>
        <end position="45"/>
    </location>
</feature>
<organism evidence="2 3">
    <name type="scientific">Glomerella acutata</name>
    <name type="common">Colletotrichum acutatum</name>
    <dbReference type="NCBI Taxonomy" id="27357"/>
    <lineage>
        <taxon>Eukaryota</taxon>
        <taxon>Fungi</taxon>
        <taxon>Dikarya</taxon>
        <taxon>Ascomycota</taxon>
        <taxon>Pezizomycotina</taxon>
        <taxon>Sordariomycetes</taxon>
        <taxon>Hypocreomycetidae</taxon>
        <taxon>Glomerellales</taxon>
        <taxon>Glomerellaceae</taxon>
        <taxon>Colletotrichum</taxon>
        <taxon>Colletotrichum acutatum species complex</taxon>
    </lineage>
</organism>
<keyword evidence="1" id="KW-0472">Membrane</keyword>
<gene>
    <name evidence="2" type="ORF">BDZ83DRAFT_161095</name>
</gene>
<dbReference type="RefSeq" id="XP_060371544.1">
    <property type="nucleotide sequence ID" value="XM_060501397.1"/>
</dbReference>
<dbReference type="GeneID" id="85385296"/>
<feature type="transmembrane region" description="Helical" evidence="1">
    <location>
        <begin position="57"/>
        <end position="80"/>
    </location>
</feature>
<evidence type="ECO:0000313" key="2">
    <source>
        <dbReference type="EMBL" id="KAK1731489.1"/>
    </source>
</evidence>
<dbReference type="Proteomes" id="UP001244207">
    <property type="component" value="Unassembled WGS sequence"/>
</dbReference>
<dbReference type="AlphaFoldDB" id="A0AAD8XQC9"/>
<reference evidence="2" key="1">
    <citation type="submission" date="2021-12" db="EMBL/GenBank/DDBJ databases">
        <title>Comparative genomics, transcriptomics and evolutionary studies reveal genomic signatures of adaptation to plant cell wall in hemibiotrophic fungi.</title>
        <authorList>
            <consortium name="DOE Joint Genome Institute"/>
            <person name="Baroncelli R."/>
            <person name="Diaz J.F."/>
            <person name="Benocci T."/>
            <person name="Peng M."/>
            <person name="Battaglia E."/>
            <person name="Haridas S."/>
            <person name="Andreopoulos W."/>
            <person name="Labutti K."/>
            <person name="Pangilinan J."/>
            <person name="Floch G.L."/>
            <person name="Makela M.R."/>
            <person name="Henrissat B."/>
            <person name="Grigoriev I.V."/>
            <person name="Crouch J.A."/>
            <person name="De Vries R.P."/>
            <person name="Sukno S.A."/>
            <person name="Thon M.R."/>
        </authorList>
    </citation>
    <scope>NUCLEOTIDE SEQUENCE</scope>
    <source>
        <strain evidence="2">CBS 112980</strain>
    </source>
</reference>
<proteinExistence type="predicted"/>
<evidence type="ECO:0000256" key="1">
    <source>
        <dbReference type="SAM" id="Phobius"/>
    </source>
</evidence>
<sequence>MLTGLGIVASGFISLGKTLLSIHWKMTVYLALFSCVTHLLSLTVLRRYFQKRSWARYSRLAFMLVLLLMLIVAMVPTAFFNWERGVKLKGSNSAADLNDPAICFFSISCGIGLYQAQYPVIPFTQTSAFVEMLIS</sequence>
<keyword evidence="1" id="KW-1133">Transmembrane helix</keyword>
<keyword evidence="3" id="KW-1185">Reference proteome</keyword>
<evidence type="ECO:0000313" key="3">
    <source>
        <dbReference type="Proteomes" id="UP001244207"/>
    </source>
</evidence>
<dbReference type="EMBL" id="JAHMHS010000002">
    <property type="protein sequence ID" value="KAK1731489.1"/>
    <property type="molecule type" value="Genomic_DNA"/>
</dbReference>